<gene>
    <name evidence="1" type="ORF">OAN307_c40040</name>
</gene>
<keyword evidence="2" id="KW-1185">Reference proteome</keyword>
<dbReference type="STRING" id="391626.OAN307_c40040"/>
<protein>
    <submittedName>
        <fullName evidence="1">Uncharacterized protein</fullName>
    </submittedName>
</protein>
<dbReference type="OrthoDB" id="7595282at2"/>
<dbReference type="AlphaFoldDB" id="M9RB74"/>
<evidence type="ECO:0000313" key="1">
    <source>
        <dbReference type="EMBL" id="AGI69427.1"/>
    </source>
</evidence>
<dbReference type="eggNOG" id="ENOG50335NQ">
    <property type="taxonomic scope" value="Bacteria"/>
</dbReference>
<dbReference type="EMBL" id="CP003740">
    <property type="protein sequence ID" value="AGI69427.1"/>
    <property type="molecule type" value="Genomic_DNA"/>
</dbReference>
<sequence length="196" mass="21326">MEPGSTVLGVEITERRFHTVYSLSAEVGIDRPRLSRLLKKIGHVPSDATEVEIGTMVFDAAEAVFLIEAFKTAVPLQDVPEYLGASKGQVEILYRSGIVKPLVPRTGRGSVRHVVFGRQHLDGLLRQLLAFTEMDADTCSVYHPIAVACQRGAGPFEDGSRRILAGQIPCFRNHEKSGIGSICVYVNAIVAAKRPA</sequence>
<reference evidence="1 2" key="1">
    <citation type="journal article" date="2013" name="PLoS ONE">
        <title>Poles Apart: Arctic and Antarctic Octadecabacter strains Share High Genome Plasticity and a New Type of Xanthorhodopsin.</title>
        <authorList>
            <person name="Vollmers J."/>
            <person name="Voget S."/>
            <person name="Dietrich S."/>
            <person name="Gollnow K."/>
            <person name="Smits M."/>
            <person name="Meyer K."/>
            <person name="Brinkhoff T."/>
            <person name="Simon M."/>
            <person name="Daniel R."/>
        </authorList>
    </citation>
    <scope>NUCLEOTIDE SEQUENCE [LARGE SCALE GENOMIC DNA]</scope>
    <source>
        <strain evidence="1 2">307</strain>
    </source>
</reference>
<name>M9RB74_9RHOB</name>
<accession>M9RB74</accession>
<dbReference type="Proteomes" id="UP000005307">
    <property type="component" value="Chromosome"/>
</dbReference>
<proteinExistence type="predicted"/>
<dbReference type="KEGG" id="oat:OAN307_c40040"/>
<evidence type="ECO:0000313" key="2">
    <source>
        <dbReference type="Proteomes" id="UP000005307"/>
    </source>
</evidence>
<organism evidence="1 2">
    <name type="scientific">Octadecabacter antarcticus 307</name>
    <dbReference type="NCBI Taxonomy" id="391626"/>
    <lineage>
        <taxon>Bacteria</taxon>
        <taxon>Pseudomonadati</taxon>
        <taxon>Pseudomonadota</taxon>
        <taxon>Alphaproteobacteria</taxon>
        <taxon>Rhodobacterales</taxon>
        <taxon>Roseobacteraceae</taxon>
        <taxon>Octadecabacter</taxon>
    </lineage>
</organism>
<dbReference type="HOGENOM" id="CLU_1244636_0_0_5"/>
<dbReference type="RefSeq" id="WP_015501366.1">
    <property type="nucleotide sequence ID" value="NC_020911.1"/>
</dbReference>